<evidence type="ECO:0000313" key="3">
    <source>
        <dbReference type="Proteomes" id="UP000224634"/>
    </source>
</evidence>
<dbReference type="AlphaFoldDB" id="A0A2B7YKH2"/>
<reference evidence="2 3" key="1">
    <citation type="submission" date="2017-10" db="EMBL/GenBank/DDBJ databases">
        <title>Comparative genomics in systemic dimorphic fungi from Ajellomycetaceae.</title>
        <authorList>
            <person name="Munoz J.F."/>
            <person name="Mcewen J.G."/>
            <person name="Clay O.K."/>
            <person name="Cuomo C.A."/>
        </authorList>
    </citation>
    <scope>NUCLEOTIDE SEQUENCE [LARGE SCALE GENOMIC DNA]</scope>
    <source>
        <strain evidence="2 3">UAMH7299</strain>
    </source>
</reference>
<dbReference type="STRING" id="1447883.A0A2B7YKH2"/>
<name>A0A2B7YKH2_POLH7</name>
<evidence type="ECO:0000256" key="1">
    <source>
        <dbReference type="SAM" id="MobiDB-lite"/>
    </source>
</evidence>
<protein>
    <submittedName>
        <fullName evidence="2">Uncharacterized protein</fullName>
    </submittedName>
</protein>
<dbReference type="Proteomes" id="UP000224634">
    <property type="component" value="Unassembled WGS sequence"/>
</dbReference>
<feature type="compositionally biased region" description="Basic and acidic residues" evidence="1">
    <location>
        <begin position="141"/>
        <end position="158"/>
    </location>
</feature>
<evidence type="ECO:0000313" key="2">
    <source>
        <dbReference type="EMBL" id="PGH21513.1"/>
    </source>
</evidence>
<proteinExistence type="predicted"/>
<comment type="caution">
    <text evidence="2">The sequence shown here is derived from an EMBL/GenBank/DDBJ whole genome shotgun (WGS) entry which is preliminary data.</text>
</comment>
<accession>A0A2B7YKH2</accession>
<gene>
    <name evidence="2" type="ORF">AJ80_03181</name>
</gene>
<keyword evidence="3" id="KW-1185">Reference proteome</keyword>
<sequence>MYGSIDLSTYRLNTYRRWRAIHVIYGRCRFPLRLLESQFPSVSLGAENADPLLVVVLDEASSLLRNRPESPADAGSYVAMNREFSCLKDFPLWIISLFTESQRDGHALHHHPLNTVHSSCSSYAKYSPACWSDLPVGSIEKDNDSGHGSEKSSKREAPTSELASGKAKKKSKLQRVTMVFRDATNLAG</sequence>
<dbReference type="EMBL" id="PDNA01000034">
    <property type="protein sequence ID" value="PGH21513.1"/>
    <property type="molecule type" value="Genomic_DNA"/>
</dbReference>
<organism evidence="2 3">
    <name type="scientific">Polytolypa hystricis (strain UAMH7299)</name>
    <dbReference type="NCBI Taxonomy" id="1447883"/>
    <lineage>
        <taxon>Eukaryota</taxon>
        <taxon>Fungi</taxon>
        <taxon>Dikarya</taxon>
        <taxon>Ascomycota</taxon>
        <taxon>Pezizomycotina</taxon>
        <taxon>Eurotiomycetes</taxon>
        <taxon>Eurotiomycetidae</taxon>
        <taxon>Onygenales</taxon>
        <taxon>Onygenales incertae sedis</taxon>
        <taxon>Polytolypa</taxon>
    </lineage>
</organism>
<feature type="region of interest" description="Disordered" evidence="1">
    <location>
        <begin position="141"/>
        <end position="173"/>
    </location>
</feature>